<reference evidence="1" key="1">
    <citation type="submission" date="2016-05" db="EMBL/GenBank/DDBJ databases">
        <title>Microbial consortia oxidize butane by reversing methanogenesis.</title>
        <authorList>
            <person name="Laso-Perez R."/>
            <person name="Richter M."/>
            <person name="Wegener G."/>
            <person name="Musat F."/>
        </authorList>
    </citation>
    <scope>NUCLEOTIDE SEQUENCE [LARGE SCALE GENOMIC DNA]</scope>
    <source>
        <strain evidence="1">BOX2</strain>
    </source>
</reference>
<accession>A0A1F2P928</accession>
<sequence>MKTHELEALVKTYAWFWGNLHQRWRAAIEEMYGLDAAVSVELRMMESIGRRHASELKKIFGEVKGVSGFMKLFGFLPENLLENFEVVKLDENEAIFRNSSCSAQKARLKKNLPEYPCKEPGLIYFKAFATEIDPELRIGVITAPPDLHPDDCWCEWRVYIEK</sequence>
<evidence type="ECO:0000313" key="2">
    <source>
        <dbReference type="Proteomes" id="UP000186940"/>
    </source>
</evidence>
<evidence type="ECO:0000313" key="1">
    <source>
        <dbReference type="EMBL" id="OFV67594.1"/>
    </source>
</evidence>
<organism evidence="1 2">
    <name type="scientific">Candidatus Syntropharchaeum caldarium</name>
    <dbReference type="NCBI Taxonomy" id="1838285"/>
    <lineage>
        <taxon>Archaea</taxon>
        <taxon>Methanobacteriati</taxon>
        <taxon>Methanobacteriota</taxon>
        <taxon>Stenosarchaea group</taxon>
        <taxon>Methanomicrobia</taxon>
        <taxon>Methanosarcinales</taxon>
        <taxon>ANME-2 cluster</taxon>
        <taxon>Candidatus Syntropharchaeum</taxon>
    </lineage>
</organism>
<evidence type="ECO:0008006" key="3">
    <source>
        <dbReference type="Google" id="ProtNLM"/>
    </source>
</evidence>
<dbReference type="EMBL" id="LYOS01000003">
    <property type="protein sequence ID" value="OFV67594.1"/>
    <property type="molecule type" value="Genomic_DNA"/>
</dbReference>
<comment type="caution">
    <text evidence="1">The sequence shown here is derived from an EMBL/GenBank/DDBJ whole genome shotgun (WGS) entry which is preliminary data.</text>
</comment>
<dbReference type="AlphaFoldDB" id="A0A1F2P928"/>
<dbReference type="Pfam" id="PF19620">
    <property type="entry name" value="DUF6125"/>
    <property type="match status" value="1"/>
</dbReference>
<keyword evidence="2" id="KW-1185">Reference proteome</keyword>
<gene>
    <name evidence="1" type="ORF">SCAL_000969</name>
</gene>
<proteinExistence type="predicted"/>
<name>A0A1F2P928_9EURY</name>
<protein>
    <recommendedName>
        <fullName evidence="3">L-2-amino-thiazoline-4-carboxylic acid hydrolase</fullName>
    </recommendedName>
</protein>
<dbReference type="STRING" id="1838285.SCAL_000969"/>
<dbReference type="Proteomes" id="UP000186940">
    <property type="component" value="Unassembled WGS sequence"/>
</dbReference>